<dbReference type="InterPro" id="IPR036259">
    <property type="entry name" value="MFS_trans_sf"/>
</dbReference>
<evidence type="ECO:0000259" key="9">
    <source>
        <dbReference type="PROSITE" id="PS50850"/>
    </source>
</evidence>
<dbReference type="PANTHER" id="PTHR48022:SF45">
    <property type="entry name" value="MAJOR FACILITATOR SUPERFAMILY (MFS) PROFILE DOMAIN-CONTAINING PROTEIN-RELATED"/>
    <property type="match status" value="1"/>
</dbReference>
<dbReference type="InterPro" id="IPR020846">
    <property type="entry name" value="MFS_dom"/>
</dbReference>
<dbReference type="InterPro" id="IPR005828">
    <property type="entry name" value="MFS_sugar_transport-like"/>
</dbReference>
<feature type="domain" description="Major facilitator superfamily (MFS) profile" evidence="9">
    <location>
        <begin position="17"/>
        <end position="457"/>
    </location>
</feature>
<dbReference type="PRINTS" id="PR00171">
    <property type="entry name" value="SUGRTRNSPORT"/>
</dbReference>
<reference evidence="10 11" key="1">
    <citation type="submission" date="2015-01" db="EMBL/GenBank/DDBJ databases">
        <title>The Genome Sequence of Fonsecaea multimorphosa CBS 102226.</title>
        <authorList>
            <consortium name="The Broad Institute Genomics Platform"/>
            <person name="Cuomo C."/>
            <person name="de Hoog S."/>
            <person name="Gorbushina A."/>
            <person name="Stielow B."/>
            <person name="Teixiera M."/>
            <person name="Abouelleil A."/>
            <person name="Chapman S.B."/>
            <person name="Priest M."/>
            <person name="Young S.K."/>
            <person name="Wortman J."/>
            <person name="Nusbaum C."/>
            <person name="Birren B."/>
        </authorList>
    </citation>
    <scope>NUCLEOTIDE SEQUENCE [LARGE SCALE GENOMIC DNA]</scope>
    <source>
        <strain evidence="10 11">CBS 102226</strain>
    </source>
</reference>
<dbReference type="VEuPathDB" id="FungiDB:Z520_01970"/>
<feature type="transmembrane region" description="Helical" evidence="8">
    <location>
        <begin position="123"/>
        <end position="143"/>
    </location>
</feature>
<evidence type="ECO:0000256" key="8">
    <source>
        <dbReference type="SAM" id="Phobius"/>
    </source>
</evidence>
<evidence type="ECO:0000256" key="6">
    <source>
        <dbReference type="ARBA" id="ARBA00023136"/>
    </source>
</evidence>
<proteinExistence type="inferred from homology"/>
<dbReference type="EMBL" id="KN848064">
    <property type="protein sequence ID" value="KIY01832.1"/>
    <property type="molecule type" value="Genomic_DNA"/>
</dbReference>
<evidence type="ECO:0000256" key="3">
    <source>
        <dbReference type="ARBA" id="ARBA00022448"/>
    </source>
</evidence>
<dbReference type="GO" id="GO:0016020">
    <property type="term" value="C:membrane"/>
    <property type="evidence" value="ECO:0007669"/>
    <property type="project" value="UniProtKB-SubCell"/>
</dbReference>
<feature type="transmembrane region" description="Helical" evidence="8">
    <location>
        <begin position="99"/>
        <end position="117"/>
    </location>
</feature>
<evidence type="ECO:0000256" key="4">
    <source>
        <dbReference type="ARBA" id="ARBA00022692"/>
    </source>
</evidence>
<keyword evidence="11" id="KW-1185">Reference proteome</keyword>
<comment type="similarity">
    <text evidence="2 7">Belongs to the major facilitator superfamily. Sugar transporter (TC 2.A.1.1) family.</text>
</comment>
<dbReference type="GO" id="GO:0005351">
    <property type="term" value="F:carbohydrate:proton symporter activity"/>
    <property type="evidence" value="ECO:0007669"/>
    <property type="project" value="TreeGrafter"/>
</dbReference>
<keyword evidence="5 8" id="KW-1133">Transmembrane helix</keyword>
<keyword evidence="3 7" id="KW-0813">Transport</keyword>
<feature type="transmembrane region" description="Helical" evidence="8">
    <location>
        <begin position="316"/>
        <end position="333"/>
    </location>
</feature>
<feature type="transmembrane region" description="Helical" evidence="8">
    <location>
        <begin position="188"/>
        <end position="208"/>
    </location>
</feature>
<dbReference type="SUPFAM" id="SSF103473">
    <property type="entry name" value="MFS general substrate transporter"/>
    <property type="match status" value="1"/>
</dbReference>
<keyword evidence="6 8" id="KW-0472">Membrane</keyword>
<evidence type="ECO:0000256" key="5">
    <source>
        <dbReference type="ARBA" id="ARBA00022989"/>
    </source>
</evidence>
<dbReference type="RefSeq" id="XP_016635954.1">
    <property type="nucleotide sequence ID" value="XM_016772484.1"/>
</dbReference>
<dbReference type="InterPro" id="IPR050360">
    <property type="entry name" value="MFS_Sugar_Transporters"/>
</dbReference>
<dbReference type="PROSITE" id="PS50850">
    <property type="entry name" value="MFS"/>
    <property type="match status" value="1"/>
</dbReference>
<accession>A0A0D2IXS4</accession>
<feature type="transmembrane region" description="Helical" evidence="8">
    <location>
        <begin position="12"/>
        <end position="30"/>
    </location>
</feature>
<dbReference type="Pfam" id="PF00083">
    <property type="entry name" value="Sugar_tr"/>
    <property type="match status" value="1"/>
</dbReference>
<evidence type="ECO:0000256" key="1">
    <source>
        <dbReference type="ARBA" id="ARBA00004141"/>
    </source>
</evidence>
<sequence>MAKYLGLRGLRLKTAMVVLVVLPSFMLFGWNNGSTGHATDLESFVKQFPRLDTVNTKGSTKSYNALILGVVTACYDLGAVVGALSCILYGNKLGRLRSVLLGLVLSVVALAIETSAFQLSQFIIGRLLVGASIGIISASIPIWQTECATTRHRGMFVIMEGIFISAGIALPSWIYLGTIPGLNGSAQWRVTMVLPVAFAIFAMPWLFFMPESPRWLAHKGRLDEAREVVAAIMDRPLNDPRVTAEINHIQQQLELTTGSFRSFFKHSPERPLQRAFIALLAQSFTQWNGCSAMIFYTGDVFAQLGFSGTRGELLGAGFTTTFTVAAFVPLFLVDRVGRRVLFMIGASGMCISMAVLAGTGGHSNLAPVALTFMFIYACSYAIGYLGLPFLYASEIAPLRFRVPIAAISVTGQWLGQFVVGQITPPGTANLGSHYWIIYAVFNASFLPIIYFFFPETNGKSLEDIDEIFESSTAFGVVRSARAIGKSGESGIQNMALDKDYVSTEVEHVKA</sequence>
<evidence type="ECO:0000313" key="11">
    <source>
        <dbReference type="Proteomes" id="UP000053411"/>
    </source>
</evidence>
<feature type="transmembrane region" description="Helical" evidence="8">
    <location>
        <begin position="65"/>
        <end position="87"/>
    </location>
</feature>
<dbReference type="OrthoDB" id="6133115at2759"/>
<evidence type="ECO:0000256" key="2">
    <source>
        <dbReference type="ARBA" id="ARBA00010992"/>
    </source>
</evidence>
<feature type="transmembrane region" description="Helical" evidence="8">
    <location>
        <begin position="340"/>
        <end position="359"/>
    </location>
</feature>
<feature type="transmembrane region" description="Helical" evidence="8">
    <location>
        <begin position="365"/>
        <end position="390"/>
    </location>
</feature>
<dbReference type="InterPro" id="IPR003663">
    <property type="entry name" value="Sugar/inositol_transpt"/>
</dbReference>
<comment type="subcellular location">
    <subcellularLocation>
        <location evidence="1">Membrane</location>
        <topology evidence="1">Multi-pass membrane protein</topology>
    </subcellularLocation>
</comment>
<dbReference type="GeneID" id="27707716"/>
<gene>
    <name evidence="10" type="ORF">Z520_01970</name>
</gene>
<dbReference type="Gene3D" id="1.20.1250.20">
    <property type="entry name" value="MFS general substrate transporter like domains"/>
    <property type="match status" value="1"/>
</dbReference>
<evidence type="ECO:0000313" key="10">
    <source>
        <dbReference type="EMBL" id="KIY01832.1"/>
    </source>
</evidence>
<organism evidence="10 11">
    <name type="scientific">Fonsecaea multimorphosa CBS 102226</name>
    <dbReference type="NCBI Taxonomy" id="1442371"/>
    <lineage>
        <taxon>Eukaryota</taxon>
        <taxon>Fungi</taxon>
        <taxon>Dikarya</taxon>
        <taxon>Ascomycota</taxon>
        <taxon>Pezizomycotina</taxon>
        <taxon>Eurotiomycetes</taxon>
        <taxon>Chaetothyriomycetidae</taxon>
        <taxon>Chaetothyriales</taxon>
        <taxon>Herpotrichiellaceae</taxon>
        <taxon>Fonsecaea</taxon>
    </lineage>
</organism>
<keyword evidence="4 8" id="KW-0812">Transmembrane</keyword>
<feature type="transmembrane region" description="Helical" evidence="8">
    <location>
        <begin position="155"/>
        <end position="176"/>
    </location>
</feature>
<protein>
    <recommendedName>
        <fullName evidence="9">Major facilitator superfamily (MFS) profile domain-containing protein</fullName>
    </recommendedName>
</protein>
<dbReference type="Proteomes" id="UP000053411">
    <property type="component" value="Unassembled WGS sequence"/>
</dbReference>
<dbReference type="NCBIfam" id="TIGR00879">
    <property type="entry name" value="SP"/>
    <property type="match status" value="1"/>
</dbReference>
<feature type="transmembrane region" description="Helical" evidence="8">
    <location>
        <begin position="275"/>
        <end position="296"/>
    </location>
</feature>
<evidence type="ECO:0000256" key="7">
    <source>
        <dbReference type="RuleBase" id="RU003346"/>
    </source>
</evidence>
<name>A0A0D2IXS4_9EURO</name>
<dbReference type="AlphaFoldDB" id="A0A0D2IXS4"/>
<feature type="transmembrane region" description="Helical" evidence="8">
    <location>
        <begin position="402"/>
        <end position="422"/>
    </location>
</feature>
<feature type="transmembrane region" description="Helical" evidence="8">
    <location>
        <begin position="434"/>
        <end position="453"/>
    </location>
</feature>
<dbReference type="PANTHER" id="PTHR48022">
    <property type="entry name" value="PLASTIDIC GLUCOSE TRANSPORTER 4"/>
    <property type="match status" value="1"/>
</dbReference>